<keyword evidence="2" id="KW-1133">Transmembrane helix</keyword>
<keyword evidence="2" id="KW-0472">Membrane</keyword>
<feature type="region of interest" description="Disordered" evidence="1">
    <location>
        <begin position="169"/>
        <end position="199"/>
    </location>
</feature>
<dbReference type="PANTHER" id="PTHR10166:SF37">
    <property type="entry name" value="STOLID, ISOFORM H"/>
    <property type="match status" value="1"/>
</dbReference>
<protein>
    <submittedName>
        <fullName evidence="4">von Willebrand factor</fullName>
    </submittedName>
</protein>
<dbReference type="InterPro" id="IPR051173">
    <property type="entry name" value="Ca_channel_alpha-2/delta"/>
</dbReference>
<reference evidence="4 5" key="1">
    <citation type="submission" date="2019-02" db="EMBL/GenBank/DDBJ databases">
        <title>Deep-cultivation of Planctomycetes and their phenomic and genomic characterization uncovers novel biology.</title>
        <authorList>
            <person name="Wiegand S."/>
            <person name="Jogler M."/>
            <person name="Boedeker C."/>
            <person name="Pinto D."/>
            <person name="Vollmers J."/>
            <person name="Rivas-Marin E."/>
            <person name="Kohn T."/>
            <person name="Peeters S.H."/>
            <person name="Heuer A."/>
            <person name="Rast P."/>
            <person name="Oberbeckmann S."/>
            <person name="Bunk B."/>
            <person name="Jeske O."/>
            <person name="Meyerdierks A."/>
            <person name="Storesund J.E."/>
            <person name="Kallscheuer N."/>
            <person name="Luecker S."/>
            <person name="Lage O.M."/>
            <person name="Pohl T."/>
            <person name="Merkel B.J."/>
            <person name="Hornburger P."/>
            <person name="Mueller R.-W."/>
            <person name="Bruemmer F."/>
            <person name="Labrenz M."/>
            <person name="Spormann A.M."/>
            <person name="Op Den Camp H."/>
            <person name="Overmann J."/>
            <person name="Amann R."/>
            <person name="Jetten M.S.M."/>
            <person name="Mascher T."/>
            <person name="Medema M.H."/>
            <person name="Devos D.P."/>
            <person name="Kaster A.-K."/>
            <person name="Ovreas L."/>
            <person name="Rohde M."/>
            <person name="Galperin M.Y."/>
            <person name="Jogler C."/>
        </authorList>
    </citation>
    <scope>NUCLEOTIDE SEQUENCE [LARGE SCALE GENOMIC DNA]</scope>
    <source>
        <strain evidence="4 5">Pla22</strain>
    </source>
</reference>
<dbReference type="Pfam" id="PF00092">
    <property type="entry name" value="VWA"/>
    <property type="match status" value="1"/>
</dbReference>
<feature type="region of interest" description="Disordered" evidence="1">
    <location>
        <begin position="229"/>
        <end position="265"/>
    </location>
</feature>
<dbReference type="Proteomes" id="UP000316598">
    <property type="component" value="Unassembled WGS sequence"/>
</dbReference>
<accession>A0A5C5WHY2</accession>
<dbReference type="InterPro" id="IPR022156">
    <property type="entry name" value="Uncharacterised_YfbK_N"/>
</dbReference>
<dbReference type="SUPFAM" id="SSF53300">
    <property type="entry name" value="vWA-like"/>
    <property type="match status" value="1"/>
</dbReference>
<dbReference type="Pfam" id="PF12450">
    <property type="entry name" value="vWF_A"/>
    <property type="match status" value="1"/>
</dbReference>
<feature type="transmembrane region" description="Helical" evidence="2">
    <location>
        <begin position="94"/>
        <end position="115"/>
    </location>
</feature>
<dbReference type="InterPro" id="IPR041916">
    <property type="entry name" value="Anti_sigma_zinc_sf"/>
</dbReference>
<comment type="caution">
    <text evidence="4">The sequence shown here is derived from an EMBL/GenBank/DDBJ whole genome shotgun (WGS) entry which is preliminary data.</text>
</comment>
<dbReference type="PANTHER" id="PTHR10166">
    <property type="entry name" value="VOLTAGE-DEPENDENT CALCIUM CHANNEL SUBUNIT ALPHA-2/DELTA-RELATED"/>
    <property type="match status" value="1"/>
</dbReference>
<proteinExistence type="predicted"/>
<sequence>MSDIQVNESYWDDPRITAYVLGELDGSERDEFEQAMRESESLAQAVEEAREVTGQLAGLFESQSQRTLDPARRAAIMNEPVTLRESDAGISRRAIWGLLAIAAALLLVLGVGPMLSSSTLMQVSQVESKALVTAESNESSLARSELSLAPESGRSVAPELDASVAADEMADEMEDRASDSGLVSAAGSSPYGARGIDEMSSQRSMNGNEIAAQVELAPASVATPEVEYRDSGVVESTTKLQSKSSPSSPMGMESDGARGFGGAGYGVQLDAQNTKVQEELDASGIGGGGMGGYGLPSDTTALDFAEEQAGDSLDLFAEVSPAAKPSRRSRQPRGERRDGDDMDMMMMMGGGMMGEGMSGAGSNDTSDLGAMDTEMQLGMGGAYFGVDALGSRGLSREIGSGKNAGDRFGDIVENPFKRVADEPLSTFSVDVDTASYSKIRDYVLRTNRLPSPDAVRIEEMINYFDYSDAPPADDAEHPFAARVNVTSCPWNEDHRLARLAIKGKTMQPKERPASNLVFLIDTSGSMQEPNKLPLVIDGLKMLTKQLSERDRVAIVVYASSTGLVLDSTLASDKKKIRKALKQLTAGGSTNGGAGILLAYQTARDHFIDDGVNRVILCTDGDFNVGTTSTDELVKMVEAEAKGDVFLTVLGYGMGNHNDAMLEQISGKGNGNYAFIDSQREARKVLVRQMAGTLVTIAKDVKLQVEFNPGKVAAYRLIGYENRMLAKEDFNDDKKDAGEIGAGHSVTALYELVPAGVKSDVVAPAVDELKYQKSAVVKQTEQVVSDDTMTLKLRYKQPNGDNSVKVEFPVLDDGAAFTDASIDHQFTAAVAGLGMLLRGSPNVGAWKLNDVLQVAKLSKGDDVDGLRAEFIQIVRKVSQLTHSRQ</sequence>
<evidence type="ECO:0000313" key="5">
    <source>
        <dbReference type="Proteomes" id="UP000316598"/>
    </source>
</evidence>
<dbReference type="InterPro" id="IPR036465">
    <property type="entry name" value="vWFA_dom_sf"/>
</dbReference>
<dbReference type="Pfam" id="PF12034">
    <property type="entry name" value="YfbK_C"/>
    <property type="match status" value="1"/>
</dbReference>
<evidence type="ECO:0000313" key="4">
    <source>
        <dbReference type="EMBL" id="TWT49412.1"/>
    </source>
</evidence>
<feature type="compositionally biased region" description="Polar residues" evidence="1">
    <location>
        <begin position="234"/>
        <end position="248"/>
    </location>
</feature>
<dbReference type="RefSeq" id="WP_242632249.1">
    <property type="nucleotide sequence ID" value="NZ_SJPI01000003.1"/>
</dbReference>
<organism evidence="4 5">
    <name type="scientific">Rubripirellula amarantea</name>
    <dbReference type="NCBI Taxonomy" id="2527999"/>
    <lineage>
        <taxon>Bacteria</taxon>
        <taxon>Pseudomonadati</taxon>
        <taxon>Planctomycetota</taxon>
        <taxon>Planctomycetia</taxon>
        <taxon>Pirellulales</taxon>
        <taxon>Pirellulaceae</taxon>
        <taxon>Rubripirellula</taxon>
    </lineage>
</organism>
<dbReference type="Gene3D" id="1.10.10.1320">
    <property type="entry name" value="Anti-sigma factor, zinc-finger domain"/>
    <property type="match status" value="1"/>
</dbReference>
<dbReference type="AlphaFoldDB" id="A0A5C5WHY2"/>
<dbReference type="SMART" id="SM00327">
    <property type="entry name" value="VWA"/>
    <property type="match status" value="1"/>
</dbReference>
<evidence type="ECO:0000256" key="2">
    <source>
        <dbReference type="SAM" id="Phobius"/>
    </source>
</evidence>
<gene>
    <name evidence="4" type="ORF">Pla22_46080</name>
</gene>
<evidence type="ECO:0000256" key="1">
    <source>
        <dbReference type="SAM" id="MobiDB-lite"/>
    </source>
</evidence>
<keyword evidence="2" id="KW-0812">Transmembrane</keyword>
<keyword evidence="5" id="KW-1185">Reference proteome</keyword>
<dbReference type="InterPro" id="IPR002035">
    <property type="entry name" value="VWF_A"/>
</dbReference>
<feature type="domain" description="VWFA" evidence="3">
    <location>
        <begin position="515"/>
        <end position="693"/>
    </location>
</feature>
<feature type="region of interest" description="Disordered" evidence="1">
    <location>
        <begin position="316"/>
        <end position="348"/>
    </location>
</feature>
<dbReference type="InterPro" id="IPR021908">
    <property type="entry name" value="YfbK_C"/>
</dbReference>
<dbReference type="PROSITE" id="PS50234">
    <property type="entry name" value="VWFA"/>
    <property type="match status" value="1"/>
</dbReference>
<name>A0A5C5WHY2_9BACT</name>
<dbReference type="EMBL" id="SJPI01000003">
    <property type="protein sequence ID" value="TWT49412.1"/>
    <property type="molecule type" value="Genomic_DNA"/>
</dbReference>
<evidence type="ECO:0000259" key="3">
    <source>
        <dbReference type="PROSITE" id="PS50234"/>
    </source>
</evidence>
<dbReference type="CDD" id="cd01465">
    <property type="entry name" value="vWA_subgroup"/>
    <property type="match status" value="1"/>
</dbReference>
<dbReference type="Gene3D" id="3.40.50.410">
    <property type="entry name" value="von Willebrand factor, type A domain"/>
    <property type="match status" value="1"/>
</dbReference>